<protein>
    <recommendedName>
        <fullName evidence="8">Protein-tyrosine-phosphatase</fullName>
    </recommendedName>
</protein>
<dbReference type="InterPro" id="IPR029058">
    <property type="entry name" value="AB_hydrolase_fold"/>
</dbReference>
<dbReference type="GO" id="GO:0006629">
    <property type="term" value="P:lipid metabolic process"/>
    <property type="evidence" value="ECO:0007669"/>
    <property type="project" value="InterPro"/>
</dbReference>
<dbReference type="CDD" id="cd00519">
    <property type="entry name" value="Lipase_3"/>
    <property type="match status" value="1"/>
</dbReference>
<feature type="compositionally biased region" description="Basic residues" evidence="3">
    <location>
        <begin position="592"/>
        <end position="604"/>
    </location>
</feature>
<sequence>MRNYVLTRRSPSDESTYNESRAIYLAYVTSVSYCHEENIINWSCSPCALVQPLIDIRVVEDTKGNFQGIVGYNKDSNAVIIAFRGSMDITNWIDNMTFLKTKPYSDFPDVAVHQGFYWAYKSVSDQVVPAAKALLQKYPNAELWTTGHSLGAAVAALCAFELHVIEKIDVDTLYTFGEPRVGNSEFSTQLIQAVPHLFRVTHFRDIVPHLPPKWLGFYHSTREIFYDELSQSYQVCNQTEGEDPMCSDVCSPFGCRSKSPGLKLQASIVQDNLPIEVSRGVYVGSIHAAFNLEGLQGRKISHVLNLAGTYATFPDDFVYLSVSIRDKDYSNLLSCLPLAMLFIECGLHAGGVLIHCAGGRSRSPAVAMAYLMIKQNMSFAAACDRMRTCRPVMSLNPGFELQLQCLEKAKGDVFLAHQMLLQAKLLDMAQQHMDGTLEMTVAAQEKKRNNARTGEGSQPQALAAGCDDRGMLHGRTPSGYCLSLPNGPSTAADFIPALRSMGTLFGCKGCGTNLFCSSAIVRHSPDTSISKPVSEPLARKNKPPVRSHSEGEKDSDDGIDAQSFHSGTDAVDTRAQPKESVDPLPAADELKKRKPLLAKLRLRPRSPGVEGVARASVGTPEAKKCEQSSESRSSRGILRGINKDKHHRPREAGDHAGSSDEHRTSERFWRSLTNSLKPSKRASREASESIDREKKEGLKNPKPDGQWPRTHLEGDDPHGQFIRENTALWEQKVRQIQRSNSVEDDHQRFVTQLEALLAEDAKALDAIDCHSWFLEPQTWFMSQVVKSTAGKLLCPSESCRSELGEWQWNGSR</sequence>
<evidence type="ECO:0008006" key="8">
    <source>
        <dbReference type="Google" id="ProtNLM"/>
    </source>
</evidence>
<evidence type="ECO:0000256" key="1">
    <source>
        <dbReference type="ARBA" id="ARBA00022801"/>
    </source>
</evidence>
<feature type="domain" description="Tyrosine-protein phosphatase" evidence="4">
    <location>
        <begin position="273"/>
        <end position="412"/>
    </location>
</feature>
<name>A0AAV2YN16_9STRA</name>
<feature type="compositionally biased region" description="Basic and acidic residues" evidence="3">
    <location>
        <begin position="682"/>
        <end position="702"/>
    </location>
</feature>
<accession>A0AAV2YN16</accession>
<dbReference type="SUPFAM" id="SSF52799">
    <property type="entry name" value="(Phosphotyrosine protein) phosphatases II"/>
    <property type="match status" value="1"/>
</dbReference>
<feature type="compositionally biased region" description="Basic and acidic residues" evidence="3">
    <location>
        <begin position="621"/>
        <end position="633"/>
    </location>
</feature>
<dbReference type="PROSITE" id="PS50054">
    <property type="entry name" value="TYR_PHOSPHATASE_DUAL"/>
    <property type="match status" value="1"/>
</dbReference>
<evidence type="ECO:0000313" key="7">
    <source>
        <dbReference type="Proteomes" id="UP001146120"/>
    </source>
</evidence>
<dbReference type="InterPro" id="IPR016130">
    <property type="entry name" value="Tyr_Pase_AS"/>
</dbReference>
<dbReference type="InterPro" id="IPR002921">
    <property type="entry name" value="Fungal_lipase-type"/>
</dbReference>
<feature type="domain" description="Tyrosine specific protein phosphatases" evidence="5">
    <location>
        <begin position="315"/>
        <end position="393"/>
    </location>
</feature>
<comment type="caution">
    <text evidence="6">The sequence shown here is derived from an EMBL/GenBank/DDBJ whole genome shotgun (WGS) entry which is preliminary data.</text>
</comment>
<dbReference type="AlphaFoldDB" id="A0AAV2YN16"/>
<reference evidence="6" key="1">
    <citation type="submission" date="2022-11" db="EMBL/GenBank/DDBJ databases">
        <authorList>
            <person name="Morgan W.R."/>
            <person name="Tartar A."/>
        </authorList>
    </citation>
    <scope>NUCLEOTIDE SEQUENCE</scope>
    <source>
        <strain evidence="6">ARSEF 373</strain>
    </source>
</reference>
<dbReference type="InterPro" id="IPR000340">
    <property type="entry name" value="Dual-sp_phosphatase_cat-dom"/>
</dbReference>
<organism evidence="6 7">
    <name type="scientific">Lagenidium giganteum</name>
    <dbReference type="NCBI Taxonomy" id="4803"/>
    <lineage>
        <taxon>Eukaryota</taxon>
        <taxon>Sar</taxon>
        <taxon>Stramenopiles</taxon>
        <taxon>Oomycota</taxon>
        <taxon>Peronosporomycetes</taxon>
        <taxon>Pythiales</taxon>
        <taxon>Pythiaceae</taxon>
    </lineage>
</organism>
<keyword evidence="7" id="KW-1185">Reference proteome</keyword>
<dbReference type="PANTHER" id="PTHR45856">
    <property type="entry name" value="ALPHA/BETA-HYDROLASES SUPERFAMILY PROTEIN"/>
    <property type="match status" value="1"/>
</dbReference>
<proteinExistence type="predicted"/>
<evidence type="ECO:0000259" key="4">
    <source>
        <dbReference type="PROSITE" id="PS50054"/>
    </source>
</evidence>
<feature type="compositionally biased region" description="Basic and acidic residues" evidence="3">
    <location>
        <begin position="571"/>
        <end position="581"/>
    </location>
</feature>
<dbReference type="PROSITE" id="PS50056">
    <property type="entry name" value="TYR_PHOSPHATASE_2"/>
    <property type="match status" value="1"/>
</dbReference>
<evidence type="ECO:0000256" key="3">
    <source>
        <dbReference type="SAM" id="MobiDB-lite"/>
    </source>
</evidence>
<dbReference type="InterPro" id="IPR000387">
    <property type="entry name" value="Tyr_Pase_dom"/>
</dbReference>
<dbReference type="PROSITE" id="PS00383">
    <property type="entry name" value="TYR_PHOSPHATASE_1"/>
    <property type="match status" value="1"/>
</dbReference>
<dbReference type="InterPro" id="IPR020422">
    <property type="entry name" value="TYR_PHOSPHATASE_DUAL_dom"/>
</dbReference>
<reference evidence="6" key="2">
    <citation type="journal article" date="2023" name="Microbiol Resour">
        <title>Decontamination and Annotation of the Draft Genome Sequence of the Oomycete Lagenidium giganteum ARSEF 373.</title>
        <authorList>
            <person name="Morgan W.R."/>
            <person name="Tartar A."/>
        </authorList>
    </citation>
    <scope>NUCLEOTIDE SEQUENCE</scope>
    <source>
        <strain evidence="6">ARSEF 373</strain>
    </source>
</reference>
<dbReference type="Gene3D" id="3.40.50.1820">
    <property type="entry name" value="alpha/beta hydrolase"/>
    <property type="match status" value="1"/>
</dbReference>
<dbReference type="EMBL" id="DAKRPA010000167">
    <property type="protein sequence ID" value="DAZ96427.1"/>
    <property type="molecule type" value="Genomic_DNA"/>
</dbReference>
<dbReference type="SUPFAM" id="SSF53474">
    <property type="entry name" value="alpha/beta-Hydrolases"/>
    <property type="match status" value="1"/>
</dbReference>
<dbReference type="SMART" id="SM00195">
    <property type="entry name" value="DSPc"/>
    <property type="match status" value="1"/>
</dbReference>
<dbReference type="InterPro" id="IPR051218">
    <property type="entry name" value="Sec_MonoDiacylglyc_Lipase"/>
</dbReference>
<evidence type="ECO:0000259" key="5">
    <source>
        <dbReference type="PROSITE" id="PS50056"/>
    </source>
</evidence>
<keyword evidence="1" id="KW-0378">Hydrolase</keyword>
<evidence type="ECO:0000256" key="2">
    <source>
        <dbReference type="ARBA" id="ARBA00022912"/>
    </source>
</evidence>
<keyword evidence="2" id="KW-0904">Protein phosphatase</keyword>
<dbReference type="Proteomes" id="UP001146120">
    <property type="component" value="Unassembled WGS sequence"/>
</dbReference>
<dbReference type="GO" id="GO:0004721">
    <property type="term" value="F:phosphoprotein phosphatase activity"/>
    <property type="evidence" value="ECO:0007669"/>
    <property type="project" value="UniProtKB-KW"/>
</dbReference>
<feature type="compositionally biased region" description="Basic and acidic residues" evidence="3">
    <location>
        <begin position="650"/>
        <end position="669"/>
    </location>
</feature>
<dbReference type="CDD" id="cd14498">
    <property type="entry name" value="DSP"/>
    <property type="match status" value="1"/>
</dbReference>
<gene>
    <name evidence="6" type="ORF">N0F65_006473</name>
</gene>
<dbReference type="PANTHER" id="PTHR45856:SF25">
    <property type="entry name" value="FUNGAL LIPASE-LIKE DOMAIN-CONTAINING PROTEIN"/>
    <property type="match status" value="1"/>
</dbReference>
<feature type="region of interest" description="Disordered" evidence="3">
    <location>
        <begin position="525"/>
        <end position="718"/>
    </location>
</feature>
<dbReference type="Gene3D" id="3.90.190.10">
    <property type="entry name" value="Protein tyrosine phosphatase superfamily"/>
    <property type="match status" value="1"/>
</dbReference>
<dbReference type="Pfam" id="PF00782">
    <property type="entry name" value="DSPc"/>
    <property type="match status" value="1"/>
</dbReference>
<dbReference type="Pfam" id="PF01764">
    <property type="entry name" value="Lipase_3"/>
    <property type="match status" value="1"/>
</dbReference>
<dbReference type="InterPro" id="IPR029021">
    <property type="entry name" value="Prot-tyrosine_phosphatase-like"/>
</dbReference>
<evidence type="ECO:0000313" key="6">
    <source>
        <dbReference type="EMBL" id="DAZ96427.1"/>
    </source>
</evidence>